<evidence type="ECO:0000313" key="2">
    <source>
        <dbReference type="EMBL" id="OMJ66831.1"/>
    </source>
</evidence>
<gene>
    <name evidence="2" type="ORF">SteCoe_36185</name>
</gene>
<feature type="region of interest" description="Disordered" evidence="1">
    <location>
        <begin position="185"/>
        <end position="210"/>
    </location>
</feature>
<reference evidence="2 3" key="1">
    <citation type="submission" date="2016-11" db="EMBL/GenBank/DDBJ databases">
        <title>The macronuclear genome of Stentor coeruleus: a giant cell with tiny introns.</title>
        <authorList>
            <person name="Slabodnick M."/>
            <person name="Ruby J.G."/>
            <person name="Reiff S.B."/>
            <person name="Swart E.C."/>
            <person name="Gosai S."/>
            <person name="Prabakaran S."/>
            <person name="Witkowska E."/>
            <person name="Larue G.E."/>
            <person name="Fisher S."/>
            <person name="Freeman R.M."/>
            <person name="Gunawardena J."/>
            <person name="Chu W."/>
            <person name="Stover N.A."/>
            <person name="Gregory B.D."/>
            <person name="Nowacki M."/>
            <person name="Derisi J."/>
            <person name="Roy S.W."/>
            <person name="Marshall W.F."/>
            <person name="Sood P."/>
        </authorList>
    </citation>
    <scope>NUCLEOTIDE SEQUENCE [LARGE SCALE GENOMIC DNA]</scope>
    <source>
        <strain evidence="2">WM001</strain>
    </source>
</reference>
<organism evidence="2 3">
    <name type="scientific">Stentor coeruleus</name>
    <dbReference type="NCBI Taxonomy" id="5963"/>
    <lineage>
        <taxon>Eukaryota</taxon>
        <taxon>Sar</taxon>
        <taxon>Alveolata</taxon>
        <taxon>Ciliophora</taxon>
        <taxon>Postciliodesmatophora</taxon>
        <taxon>Heterotrichea</taxon>
        <taxon>Heterotrichida</taxon>
        <taxon>Stentoridae</taxon>
        <taxon>Stentor</taxon>
    </lineage>
</organism>
<feature type="region of interest" description="Disordered" evidence="1">
    <location>
        <begin position="59"/>
        <end position="150"/>
    </location>
</feature>
<dbReference type="EMBL" id="MPUH01001623">
    <property type="protein sequence ID" value="OMJ66831.1"/>
    <property type="molecule type" value="Genomic_DNA"/>
</dbReference>
<dbReference type="Proteomes" id="UP000187209">
    <property type="component" value="Unassembled WGS sequence"/>
</dbReference>
<feature type="compositionally biased region" description="Basic and acidic residues" evidence="1">
    <location>
        <begin position="65"/>
        <end position="123"/>
    </location>
</feature>
<evidence type="ECO:0000313" key="3">
    <source>
        <dbReference type="Proteomes" id="UP000187209"/>
    </source>
</evidence>
<evidence type="ECO:0000256" key="1">
    <source>
        <dbReference type="SAM" id="MobiDB-lite"/>
    </source>
</evidence>
<dbReference type="AlphaFoldDB" id="A0A1R2AQP4"/>
<protein>
    <submittedName>
        <fullName evidence="2">Uncharacterized protein</fullName>
    </submittedName>
</protein>
<keyword evidence="3" id="KW-1185">Reference proteome</keyword>
<feature type="compositionally biased region" description="Low complexity" evidence="1">
    <location>
        <begin position="185"/>
        <end position="196"/>
    </location>
</feature>
<comment type="caution">
    <text evidence="2">The sequence shown here is derived from an EMBL/GenBank/DDBJ whole genome shotgun (WGS) entry which is preliminary data.</text>
</comment>
<sequence>MASFQDLEKKLNKYTNSAKDYFSKSINQLFEKSETSLLFNNSSKLNQDIKIPIKRQAVELPQTNHIEKDQKTIIKKEESQNIREQKSYQDNKDEKQHKDTLSKNDMNQKKDIVFTKQIKDSPIKKKKSISSSSSSETESENNTESEEEYNANIFMNSLPKSSENSRKPSINLKLEDEELKEVFSSDSDSIFDSSSSSDEEDSNDLNSLISKLKSNPNSRIETFEKISKLVSSYPSLDNNTKNEYKPLLISLETIKLPNEDSKTKARLIEIIANVKKLFNSISIEEDWPRLTERLKSAVNKNNKSEINNIFRRTLDAFPEEITGTVEKDIKPMIDVIRKFTDTAEEGETKKRGNIIINKWMNKTSQNPGSNLTDKQKIEKTIRDLQLFDFENENKKSVNIVDASKTVPKKHRRNKYA</sequence>
<name>A0A1R2AQP4_9CILI</name>
<feature type="compositionally biased region" description="Acidic residues" evidence="1">
    <location>
        <begin position="137"/>
        <end position="149"/>
    </location>
</feature>
<proteinExistence type="predicted"/>
<accession>A0A1R2AQP4</accession>